<dbReference type="PANTHER" id="PTHR42913">
    <property type="entry name" value="APOPTOSIS-INDUCING FACTOR 1"/>
    <property type="match status" value="1"/>
</dbReference>
<dbReference type="Gene3D" id="3.50.50.100">
    <property type="match status" value="1"/>
</dbReference>
<evidence type="ECO:0000256" key="4">
    <source>
        <dbReference type="ARBA" id="ARBA00022827"/>
    </source>
</evidence>
<evidence type="ECO:0000256" key="5">
    <source>
        <dbReference type="ARBA" id="ARBA00023002"/>
    </source>
</evidence>
<dbReference type="RefSeq" id="WP_185118680.1">
    <property type="nucleotide sequence ID" value="NZ_JACJVQ010000005.1"/>
</dbReference>
<keyword evidence="5" id="KW-0560">Oxidoreductase</keyword>
<comment type="similarity">
    <text evidence="2">Belongs to the NADH dehydrogenase family.</text>
</comment>
<reference evidence="7 8" key="1">
    <citation type="submission" date="2020-08" db="EMBL/GenBank/DDBJ databases">
        <title>Cohnella phylogeny.</title>
        <authorList>
            <person name="Dunlap C."/>
        </authorList>
    </citation>
    <scope>NUCLEOTIDE SEQUENCE [LARGE SCALE GENOMIC DNA]</scope>
    <source>
        <strain evidence="7 8">DSM 25241</strain>
    </source>
</reference>
<evidence type="ECO:0000256" key="1">
    <source>
        <dbReference type="ARBA" id="ARBA00001974"/>
    </source>
</evidence>
<dbReference type="GO" id="GO:0003955">
    <property type="term" value="F:NAD(P)H dehydrogenase (quinone) activity"/>
    <property type="evidence" value="ECO:0007669"/>
    <property type="project" value="TreeGrafter"/>
</dbReference>
<dbReference type="GO" id="GO:0019646">
    <property type="term" value="P:aerobic electron transport chain"/>
    <property type="evidence" value="ECO:0007669"/>
    <property type="project" value="TreeGrafter"/>
</dbReference>
<evidence type="ECO:0000313" key="7">
    <source>
        <dbReference type="EMBL" id="MBB6633435.1"/>
    </source>
</evidence>
<keyword evidence="4" id="KW-0274">FAD</keyword>
<dbReference type="PANTHER" id="PTHR42913:SF3">
    <property type="entry name" value="64 KDA MITOCHONDRIAL NADH DEHYDROGENASE (EUROFUNG)"/>
    <property type="match status" value="1"/>
</dbReference>
<dbReference type="EMBL" id="JACJVQ010000005">
    <property type="protein sequence ID" value="MBB6633435.1"/>
    <property type="molecule type" value="Genomic_DNA"/>
</dbReference>
<accession>A0A841STT5</accession>
<gene>
    <name evidence="7" type="ORF">H7B67_04870</name>
</gene>
<name>A0A841STT5_9BACL</name>
<comment type="cofactor">
    <cofactor evidence="1">
        <name>FAD</name>
        <dbReference type="ChEBI" id="CHEBI:57692"/>
    </cofactor>
</comment>
<dbReference type="Proteomes" id="UP000535838">
    <property type="component" value="Unassembled WGS sequence"/>
</dbReference>
<proteinExistence type="inferred from homology"/>
<dbReference type="PRINTS" id="PR00411">
    <property type="entry name" value="PNDRDTASEI"/>
</dbReference>
<dbReference type="SUPFAM" id="SSF51905">
    <property type="entry name" value="FAD/NAD(P)-binding domain"/>
    <property type="match status" value="1"/>
</dbReference>
<organism evidence="7 8">
    <name type="scientific">Cohnella thailandensis</name>
    <dbReference type="NCBI Taxonomy" id="557557"/>
    <lineage>
        <taxon>Bacteria</taxon>
        <taxon>Bacillati</taxon>
        <taxon>Bacillota</taxon>
        <taxon>Bacilli</taxon>
        <taxon>Bacillales</taxon>
        <taxon>Paenibacillaceae</taxon>
        <taxon>Cohnella</taxon>
    </lineage>
</organism>
<protein>
    <submittedName>
        <fullName evidence="7">FAD-dependent oxidoreductase</fullName>
    </submittedName>
</protein>
<keyword evidence="3" id="KW-0285">Flavoprotein</keyword>
<evidence type="ECO:0000256" key="2">
    <source>
        <dbReference type="ARBA" id="ARBA00005272"/>
    </source>
</evidence>
<comment type="caution">
    <text evidence="7">The sequence shown here is derived from an EMBL/GenBank/DDBJ whole genome shotgun (WGS) entry which is preliminary data.</text>
</comment>
<dbReference type="Pfam" id="PF07992">
    <property type="entry name" value="Pyr_redox_2"/>
    <property type="match status" value="1"/>
</dbReference>
<dbReference type="PRINTS" id="PR00368">
    <property type="entry name" value="FADPNR"/>
</dbReference>
<sequence>MNPLDCIVIGAGHAGIHAVKEIRNQALRGEIDRPVRLLLIDKNPHHLRKVLLFKPAVTDEEIRIPLSRLFPDGVEIVQGAVTGILAEEKKIRFADASGAERTRKYDILVVAAGSTVRTPEPRQGGLPLASLEDALAIRERWRTNLKQAAAEADPLERSRLMTIAVAGAGISGIETSAELAYHARQDAERLGLDPNDLKIVLYNANERLFPQGPEKVAARLEQILTNGGVVVKHGCRVLQEADGVLHLSKGEPLPVGLCVWTLGLAPNAVVGQWGLPLTADGFVEVDASYRVPGYPGVYSIGDCAKVIDPRTGLADGMTCKEAVPQAARLGKIIAADLSGRQAPIHSGYMETFCIGLGPEKGLAWVRKWGLDFVIAGKPGLRIKQYVWNLASMIK</sequence>
<dbReference type="InterPro" id="IPR036188">
    <property type="entry name" value="FAD/NAD-bd_sf"/>
</dbReference>
<feature type="domain" description="FAD/NAD(P)-binding" evidence="6">
    <location>
        <begin position="5"/>
        <end position="308"/>
    </location>
</feature>
<evidence type="ECO:0000313" key="8">
    <source>
        <dbReference type="Proteomes" id="UP000535838"/>
    </source>
</evidence>
<evidence type="ECO:0000256" key="3">
    <source>
        <dbReference type="ARBA" id="ARBA00022630"/>
    </source>
</evidence>
<keyword evidence="8" id="KW-1185">Reference proteome</keyword>
<dbReference type="InterPro" id="IPR051169">
    <property type="entry name" value="NADH-Q_oxidoreductase"/>
</dbReference>
<evidence type="ECO:0000259" key="6">
    <source>
        <dbReference type="Pfam" id="PF07992"/>
    </source>
</evidence>
<dbReference type="InterPro" id="IPR023753">
    <property type="entry name" value="FAD/NAD-binding_dom"/>
</dbReference>
<dbReference type="AlphaFoldDB" id="A0A841STT5"/>